<reference evidence="2" key="2">
    <citation type="submission" date="2013-12" db="EMBL/GenBank/DDBJ databases">
        <authorList>
            <person name="Yu Y."/>
            <person name="Lee S."/>
            <person name="de Baynast K."/>
            <person name="Wissotski M."/>
            <person name="Liu L."/>
            <person name="Talag J."/>
            <person name="Goicoechea J."/>
            <person name="Angelova A."/>
            <person name="Jetty R."/>
            <person name="Kudrna D."/>
            <person name="Golser W."/>
            <person name="Rivera L."/>
            <person name="Zhang J."/>
            <person name="Wing R."/>
        </authorList>
    </citation>
    <scope>NUCLEOTIDE SEQUENCE</scope>
</reference>
<evidence type="ECO:0000313" key="1">
    <source>
        <dbReference type="EnsemblPlants" id="LPERR08G13330.1"/>
    </source>
</evidence>
<dbReference type="Proteomes" id="UP000032180">
    <property type="component" value="Chromosome 8"/>
</dbReference>
<accession>A0A0D9X8A3</accession>
<dbReference type="HOGENOM" id="CLU_082860_0_0_1"/>
<evidence type="ECO:0000313" key="2">
    <source>
        <dbReference type="Proteomes" id="UP000032180"/>
    </source>
</evidence>
<dbReference type="STRING" id="77586.A0A0D9X8A3"/>
<proteinExistence type="predicted"/>
<name>A0A0D9X8A3_9ORYZ</name>
<dbReference type="AlphaFoldDB" id="A0A0D9X8A3"/>
<keyword evidence="2" id="KW-1185">Reference proteome</keyword>
<dbReference type="Gramene" id="LPERR08G13330.1">
    <property type="protein sequence ID" value="LPERR08G13330.1"/>
    <property type="gene ID" value="LPERR08G13330"/>
</dbReference>
<organism evidence="1 2">
    <name type="scientific">Leersia perrieri</name>
    <dbReference type="NCBI Taxonomy" id="77586"/>
    <lineage>
        <taxon>Eukaryota</taxon>
        <taxon>Viridiplantae</taxon>
        <taxon>Streptophyta</taxon>
        <taxon>Embryophyta</taxon>
        <taxon>Tracheophyta</taxon>
        <taxon>Spermatophyta</taxon>
        <taxon>Magnoliopsida</taxon>
        <taxon>Liliopsida</taxon>
        <taxon>Poales</taxon>
        <taxon>Poaceae</taxon>
        <taxon>BOP clade</taxon>
        <taxon>Oryzoideae</taxon>
        <taxon>Oryzeae</taxon>
        <taxon>Oryzinae</taxon>
        <taxon>Leersia</taxon>
    </lineage>
</organism>
<reference evidence="1" key="3">
    <citation type="submission" date="2015-04" db="UniProtKB">
        <authorList>
            <consortium name="EnsemblPlants"/>
        </authorList>
    </citation>
    <scope>IDENTIFICATION</scope>
</reference>
<dbReference type="EnsemblPlants" id="LPERR08G13330.1">
    <property type="protein sequence ID" value="LPERR08G13330.1"/>
    <property type="gene ID" value="LPERR08G13330"/>
</dbReference>
<sequence length="293" mass="32143">MRHSLPRPRRRVASHAAAHLEVCRSDAPVGDGGLQIDSAVRQGCVRSDVAAEGKGFGTHITGSSLRAGGRMRPSGRVRRTWWLLGKELRPVAKGVCFDDLEFVPDSDDEGAGNEFNSQGCDDEFVPETQQDVPIEEIGIGAMLHDWRRVISEYEKPSIDMATIEKAWADQKNVIVDAEMNYEGNPNIKVNTSTEKKACADEGKSISDAETDDEGIGVPEKKACVNKGKSISDAETDDEGVSLPKKKACITERKSISNAETDDEGVGVAGNLQMKDLHDVMFPTYTQVWKRRRI</sequence>
<reference evidence="1 2" key="1">
    <citation type="submission" date="2012-08" db="EMBL/GenBank/DDBJ databases">
        <title>Oryza genome evolution.</title>
        <authorList>
            <person name="Wing R.A."/>
        </authorList>
    </citation>
    <scope>NUCLEOTIDE SEQUENCE</scope>
</reference>
<protein>
    <submittedName>
        <fullName evidence="1">Uncharacterized protein</fullName>
    </submittedName>
</protein>